<dbReference type="EMBL" id="MFQZ01000010">
    <property type="protein sequence ID" value="OGH87576.1"/>
    <property type="molecule type" value="Genomic_DNA"/>
</dbReference>
<evidence type="ECO:0000313" key="1">
    <source>
        <dbReference type="EMBL" id="OGH87576.1"/>
    </source>
</evidence>
<reference evidence="1 2" key="1">
    <citation type="journal article" date="2016" name="Nat. Commun.">
        <title>Thousands of microbial genomes shed light on interconnected biogeochemical processes in an aquifer system.</title>
        <authorList>
            <person name="Anantharaman K."/>
            <person name="Brown C.T."/>
            <person name="Hug L.A."/>
            <person name="Sharon I."/>
            <person name="Castelle C.J."/>
            <person name="Probst A.J."/>
            <person name="Thomas B.C."/>
            <person name="Singh A."/>
            <person name="Wilkins M.J."/>
            <person name="Karaoz U."/>
            <person name="Brodie E.L."/>
            <person name="Williams K.H."/>
            <person name="Hubbard S.S."/>
            <person name="Banfield J.F."/>
        </authorList>
    </citation>
    <scope>NUCLEOTIDE SEQUENCE [LARGE SCALE GENOMIC DNA]</scope>
</reference>
<protein>
    <submittedName>
        <fullName evidence="1">Uncharacterized protein</fullName>
    </submittedName>
</protein>
<dbReference type="Proteomes" id="UP000177907">
    <property type="component" value="Unassembled WGS sequence"/>
</dbReference>
<proteinExistence type="predicted"/>
<gene>
    <name evidence="1" type="ORF">A3J93_03570</name>
</gene>
<organism evidence="1 2">
    <name type="scientific">Candidatus Magasanikbacteria bacterium RIFOXYC2_FULL_42_28</name>
    <dbReference type="NCBI Taxonomy" id="1798704"/>
    <lineage>
        <taxon>Bacteria</taxon>
        <taxon>Candidatus Magasanikiibacteriota</taxon>
    </lineage>
</organism>
<comment type="caution">
    <text evidence="1">The sequence shown here is derived from an EMBL/GenBank/DDBJ whole genome shotgun (WGS) entry which is preliminary data.</text>
</comment>
<dbReference type="AlphaFoldDB" id="A0A1F6NUF8"/>
<evidence type="ECO:0000313" key="2">
    <source>
        <dbReference type="Proteomes" id="UP000177907"/>
    </source>
</evidence>
<dbReference type="STRING" id="1798704.A3J93_03570"/>
<name>A0A1F6NUF8_9BACT</name>
<accession>A0A1F6NUF8</accession>
<sequence length="309" mass="34523">MPEIKAGYIPQESRGSSELEQQAIVDSATDLILKTLNRHLDKDHAPKIPDQEKIKKALILLMAGKNVHNEITIPTTTESRGRFDGANSAKWYPNVLVALHEAVGDKPRRLTIQFNHQSDAEESEEVCARHISGARPMDKPIIQSIVIPPSYSKEEKTIMTSRRKSAVSLEDSGAVPVQDVGADKRRLEVTRSQVEKARGEMFKDIGTSEDGSRGYFSEYIGPDRDSMSKGKILSKRDRQYVAKLSEISGKLLELDKVIDSKSSASAVKKAEAKHLKLRQEARIIIDNYDQEDRHAFENGMAGVRPTVEY</sequence>